<dbReference type="Pfam" id="PF10300">
    <property type="entry name" value="Iml2-TPR_39"/>
    <property type="match status" value="1"/>
</dbReference>
<dbReference type="PANTHER" id="PTHR31859:SF1">
    <property type="entry name" value="TETRATRICOPEPTIDE REPEAT PROTEIN 39C"/>
    <property type="match status" value="1"/>
</dbReference>
<keyword evidence="2" id="KW-1185">Reference proteome</keyword>
<dbReference type="AlphaFoldDB" id="A0A1C7N0R4"/>
<evidence type="ECO:0000313" key="2">
    <source>
        <dbReference type="Proteomes" id="UP000093000"/>
    </source>
</evidence>
<proteinExistence type="predicted"/>
<dbReference type="InterPro" id="IPR019412">
    <property type="entry name" value="IML2/TPR_39"/>
</dbReference>
<reference evidence="1 2" key="1">
    <citation type="submission" date="2016-03" db="EMBL/GenBank/DDBJ databases">
        <title>Choanephora cucurbitarum.</title>
        <authorList>
            <person name="Min B."/>
            <person name="Park H."/>
            <person name="Park J.-H."/>
            <person name="Shin H.-D."/>
            <person name="Choi I.-G."/>
        </authorList>
    </citation>
    <scope>NUCLEOTIDE SEQUENCE [LARGE SCALE GENOMIC DNA]</scope>
    <source>
        <strain evidence="1 2">KUS-F28377</strain>
    </source>
</reference>
<accession>A0A1C7N0R4</accession>
<dbReference type="OrthoDB" id="43460at2759"/>
<name>A0A1C7N0R4_9FUNG</name>
<evidence type="ECO:0000313" key="1">
    <source>
        <dbReference type="EMBL" id="OBZ82598.1"/>
    </source>
</evidence>
<dbReference type="GO" id="GO:0005829">
    <property type="term" value="C:cytosol"/>
    <property type="evidence" value="ECO:0007669"/>
    <property type="project" value="TreeGrafter"/>
</dbReference>
<organism evidence="1 2">
    <name type="scientific">Choanephora cucurbitarum</name>
    <dbReference type="NCBI Taxonomy" id="101091"/>
    <lineage>
        <taxon>Eukaryota</taxon>
        <taxon>Fungi</taxon>
        <taxon>Fungi incertae sedis</taxon>
        <taxon>Mucoromycota</taxon>
        <taxon>Mucoromycotina</taxon>
        <taxon>Mucoromycetes</taxon>
        <taxon>Mucorales</taxon>
        <taxon>Mucorineae</taxon>
        <taxon>Choanephoraceae</taxon>
        <taxon>Choanephoroideae</taxon>
        <taxon>Choanephora</taxon>
    </lineage>
</organism>
<dbReference type="GO" id="GO:0005741">
    <property type="term" value="C:mitochondrial outer membrane"/>
    <property type="evidence" value="ECO:0007669"/>
    <property type="project" value="TreeGrafter"/>
</dbReference>
<protein>
    <submittedName>
        <fullName evidence="1">Tetratricopeptide repeat protein 39B</fullName>
    </submittedName>
</protein>
<dbReference type="EMBL" id="LUGH01000830">
    <property type="protein sequence ID" value="OBZ82598.1"/>
    <property type="molecule type" value="Genomic_DNA"/>
</dbReference>
<dbReference type="InParanoid" id="A0A1C7N0R4"/>
<sequence>MGEKSKSLSFNMKLDTRNGILSRIGSQLSAKSAPSTPTPMSINAHNDGPFEQLGAAEEKLYQNLRDVRRALDYFLNSDIAEAETILKPPYKDSMYHALGHSFMLFLKSTMTFQEADITTTLEALKHTIELAGHQRKKDNSWLNSMTNWIKGTHLNDIKSMTLLERHAELVYAEAYLLKALLSIIHDESVMSFLREGLNIRSSYNTYMMLEKYVSYAHENDVQLDPHFTSGMSLGVGCFGLILSMLPISVLKVAEFIGFTSDRAHGLHTLESASDNTIKGDSAGLRGPLCDMVLISYHIVISKMIPLSNVNEELAQVILENSLKKYPKGVFFLYLNGRFMASRHLLEMAEKQYLLAIDTQKDWRQLQHMCFWELGQIYMIHQQWQKAYDVYSLLQKESTWSKSTYLYLKAVSLYMNTKENLQPMDEVIELMDRAAKDKQRIAGKSIPMEKFVARKARKFRLQNNRLFLPDLEILNAFSVLGFAPLNILELKLSQIDSELDQLEKGSKYYCDDLCLAHLLKATIARMLYEQTDDAQVMKSMKSINQESIDIISEKANGILLDHYVYYFSRYEKAQMLILQNDYMAAEIEVQGILKAQDKGQYNIGSGPHAKNKYSLANALAFKCHNCLTKIKSEAKQKEVV</sequence>
<dbReference type="InterPro" id="IPR011990">
    <property type="entry name" value="TPR-like_helical_dom_sf"/>
</dbReference>
<dbReference type="GO" id="GO:0005634">
    <property type="term" value="C:nucleus"/>
    <property type="evidence" value="ECO:0007669"/>
    <property type="project" value="TreeGrafter"/>
</dbReference>
<gene>
    <name evidence="1" type="primary">ttc39b_0</name>
    <name evidence="1" type="ORF">A0J61_09354</name>
</gene>
<dbReference type="SUPFAM" id="SSF48452">
    <property type="entry name" value="TPR-like"/>
    <property type="match status" value="1"/>
</dbReference>
<comment type="caution">
    <text evidence="1">The sequence shown here is derived from an EMBL/GenBank/DDBJ whole genome shotgun (WGS) entry which is preliminary data.</text>
</comment>
<dbReference type="PANTHER" id="PTHR31859">
    <property type="entry name" value="TETRATRICOPEPTIDE REPEAT PROTEIN 39 FAMILY MEMBER"/>
    <property type="match status" value="1"/>
</dbReference>
<dbReference type="Proteomes" id="UP000093000">
    <property type="component" value="Unassembled WGS sequence"/>
</dbReference>